<comment type="caution">
    <text evidence="2">The sequence shown here is derived from an EMBL/GenBank/DDBJ whole genome shotgun (WGS) entry which is preliminary data.</text>
</comment>
<gene>
    <name evidence="2" type="ORF">AZ78_0377</name>
</gene>
<evidence type="ECO:0000256" key="1">
    <source>
        <dbReference type="SAM" id="SignalP"/>
    </source>
</evidence>
<keyword evidence="1" id="KW-0732">Signal</keyword>
<proteinExistence type="predicted"/>
<dbReference type="InterPro" id="IPR010281">
    <property type="entry name" value="DUF885"/>
</dbReference>
<name>A0A108U5C5_9GAMM</name>
<evidence type="ECO:0008006" key="4">
    <source>
        <dbReference type="Google" id="ProtNLM"/>
    </source>
</evidence>
<reference evidence="2 3" key="1">
    <citation type="journal article" date="2014" name="Genome Announc.">
        <title>Draft Genome Sequence of Lysobacter capsici AZ78, a Bacterium Antagonistic to Plant-Pathogenic Oomycetes.</title>
        <authorList>
            <person name="Puopolo G."/>
            <person name="Sonego P."/>
            <person name="Engelen K."/>
            <person name="Pertot I."/>
        </authorList>
    </citation>
    <scope>NUCLEOTIDE SEQUENCE [LARGE SCALE GENOMIC DNA]</scope>
    <source>
        <strain evidence="2 3">AZ78</strain>
    </source>
</reference>
<feature type="signal peptide" evidence="1">
    <location>
        <begin position="1"/>
        <end position="24"/>
    </location>
</feature>
<dbReference type="PANTHER" id="PTHR33361:SF2">
    <property type="entry name" value="DUF885 DOMAIN-CONTAINING PROTEIN"/>
    <property type="match status" value="1"/>
</dbReference>
<dbReference type="PANTHER" id="PTHR33361">
    <property type="entry name" value="GLR0591 PROTEIN"/>
    <property type="match status" value="1"/>
</dbReference>
<sequence>MLRPVLLATAIAAVVLAASPATFAAPASTTTAGPVARKPSALALHALFDAQWERGLRESPENASYNGDKRFNDRWTDYSLAAIEARNQADRDALAKLKAIDRGDLSVADQLNYDVFAWDLEKGIERQKFREYLSPVGQAGGVQSADGMVEVLQFDQVKDYRDWLARMRALPAVIEQNQALMREGVKAGITPPRVLMQRVPAQIAKQVVADPTRSPFYKPFNRFPDSIGAADRAALQAEAKKVIADTLVPAYRRFGEFFDKDYLPHTVTSIAVSDLPDGKAYYDFLAAYYTTTDLSADAIHQIGVKEVARIRAEMEKIKAEVGFKGSLGEFFTYLRSDPKFFHKTPAALLEAYQATAKRIDPELVKVSKIIPRQPYGVRPIPDNVAPDTTTAYYQPGAVDGSRAGFYYVNLYKPEVRPTWEMIPLSLHEAVPGHHFQFARGLELPDAPMFRRTGYFVAYGEGWGLYAERLGYDMGLYDDPYDRMGQLAYDMWRAVRLVVDTGMHAKGWSRDKAIAYFTDNAPKTEQDIVNEIDRYIGTAGQALAYKIGQLKISELRERSKQALGEGFDVRDFNDEVLSTGSVPLSVLEKHIDEWIASKKAGG</sequence>
<feature type="chain" id="PRO_5007131536" description="DUF885 domain-containing protein" evidence="1">
    <location>
        <begin position="25"/>
        <end position="601"/>
    </location>
</feature>
<dbReference type="Pfam" id="PF05960">
    <property type="entry name" value="DUF885"/>
    <property type="match status" value="1"/>
</dbReference>
<organism evidence="2 3">
    <name type="scientific">Lysobacter capsici AZ78</name>
    <dbReference type="NCBI Taxonomy" id="1444315"/>
    <lineage>
        <taxon>Bacteria</taxon>
        <taxon>Pseudomonadati</taxon>
        <taxon>Pseudomonadota</taxon>
        <taxon>Gammaproteobacteria</taxon>
        <taxon>Lysobacterales</taxon>
        <taxon>Lysobacteraceae</taxon>
        <taxon>Lysobacter</taxon>
    </lineage>
</organism>
<protein>
    <recommendedName>
        <fullName evidence="4">DUF885 domain-containing protein</fullName>
    </recommendedName>
</protein>
<dbReference type="EMBL" id="JAJA02000001">
    <property type="protein sequence ID" value="KWS02831.1"/>
    <property type="molecule type" value="Genomic_DNA"/>
</dbReference>
<dbReference type="OrthoDB" id="9769898at2"/>
<evidence type="ECO:0000313" key="2">
    <source>
        <dbReference type="EMBL" id="KWS02831.1"/>
    </source>
</evidence>
<dbReference type="RefSeq" id="WP_036104018.1">
    <property type="nucleotide sequence ID" value="NZ_JAJA02000001.1"/>
</dbReference>
<dbReference type="AlphaFoldDB" id="A0A108U5C5"/>
<dbReference type="Proteomes" id="UP000023435">
    <property type="component" value="Unassembled WGS sequence"/>
</dbReference>
<evidence type="ECO:0000313" key="3">
    <source>
        <dbReference type="Proteomes" id="UP000023435"/>
    </source>
</evidence>
<keyword evidence="3" id="KW-1185">Reference proteome</keyword>
<accession>A0A108U5C5</accession>